<evidence type="ECO:0000313" key="2">
    <source>
        <dbReference type="Proteomes" id="UP000005435"/>
    </source>
</evidence>
<dbReference type="GO" id="GO:0000287">
    <property type="term" value="F:magnesium ion binding"/>
    <property type="evidence" value="ECO:0007669"/>
    <property type="project" value="TreeGrafter"/>
</dbReference>
<protein>
    <submittedName>
        <fullName evidence="1">HAD-superfamily hydrolase, subfamily IIB</fullName>
    </submittedName>
</protein>
<dbReference type="PANTHER" id="PTHR10000">
    <property type="entry name" value="PHOSPHOSERINE PHOSPHATASE"/>
    <property type="match status" value="1"/>
</dbReference>
<dbReference type="Proteomes" id="UP000005435">
    <property type="component" value="Chromosome"/>
</dbReference>
<dbReference type="STRING" id="720554.Clocl_3092"/>
<reference evidence="1 2" key="2">
    <citation type="journal article" date="2012" name="Stand. Genomic Sci.">
        <title>Complete Genome Sequence of Clostridium clariflavum DSM 19732.</title>
        <authorList>
            <person name="Izquierdo J.A."/>
            <person name="Goodwin L."/>
            <person name="Davenport K.W."/>
            <person name="Teshima H."/>
            <person name="Bruce D."/>
            <person name="Detter C."/>
            <person name="Tapia R."/>
            <person name="Han S."/>
            <person name="Land M."/>
            <person name="Hauser L."/>
            <person name="Jeffries C.D."/>
            <person name="Han J."/>
            <person name="Pitluck S."/>
            <person name="Nolan M."/>
            <person name="Chen A."/>
            <person name="Huntemann M."/>
            <person name="Mavromatis K."/>
            <person name="Mikhailova N."/>
            <person name="Liolios K."/>
            <person name="Woyke T."/>
            <person name="Lynd L.R."/>
        </authorList>
    </citation>
    <scope>NUCLEOTIDE SEQUENCE [LARGE SCALE GENOMIC DNA]</scope>
    <source>
        <strain evidence="2">DSM 19732 / NBRC 101661 / EBR45</strain>
    </source>
</reference>
<name>G8LV42_ACECE</name>
<dbReference type="NCBIfam" id="TIGR00099">
    <property type="entry name" value="Cof-subfamily"/>
    <property type="match status" value="1"/>
</dbReference>
<dbReference type="InterPro" id="IPR006379">
    <property type="entry name" value="HAD-SF_hydro_IIB"/>
</dbReference>
<gene>
    <name evidence="1" type="ordered locus">Clocl_3092</name>
</gene>
<proteinExistence type="predicted"/>
<dbReference type="EMBL" id="CP003065">
    <property type="protein sequence ID" value="AEV69619.1"/>
    <property type="molecule type" value="Genomic_DNA"/>
</dbReference>
<dbReference type="AlphaFoldDB" id="G8LV42"/>
<sequence>MYKMIAIDLDGTLLNSNKEISQENKKYIKYAVEKGIKVLICSGRIYAGAKVFAEQLAIEGPMVVCNGAMIRDVKTDKVYYSNMLSKEDCVRVVDLLSKEGIYFHTYIDDVMYAEKLDYAALYYMIKSKDLRSDFRVDVKVVESVKDVIINSTYEPAKIVVMSSELEELNRVRRYVEDIDTIEVVSSNYDNFEILNRGVSKGKALEIVSQEFNIDRKEILAIGDNENDCSMLEYAGFSVAMGNAEDKVKKICDFVAPSNDEDGVAYAIKKFVL</sequence>
<dbReference type="SFLD" id="SFLDS00003">
    <property type="entry name" value="Haloacid_Dehalogenase"/>
    <property type="match status" value="1"/>
</dbReference>
<dbReference type="GO" id="GO:0016791">
    <property type="term" value="F:phosphatase activity"/>
    <property type="evidence" value="ECO:0007669"/>
    <property type="project" value="TreeGrafter"/>
</dbReference>
<dbReference type="PROSITE" id="PS01229">
    <property type="entry name" value="COF_2"/>
    <property type="match status" value="1"/>
</dbReference>
<dbReference type="eggNOG" id="COG0561">
    <property type="taxonomic scope" value="Bacteria"/>
</dbReference>
<evidence type="ECO:0000313" key="1">
    <source>
        <dbReference type="EMBL" id="AEV69619.1"/>
    </source>
</evidence>
<accession>G8LV42</accession>
<dbReference type="SUPFAM" id="SSF56784">
    <property type="entry name" value="HAD-like"/>
    <property type="match status" value="1"/>
</dbReference>
<dbReference type="InterPro" id="IPR000150">
    <property type="entry name" value="Cof"/>
</dbReference>
<dbReference type="OrthoDB" id="9781413at2"/>
<dbReference type="InterPro" id="IPR036412">
    <property type="entry name" value="HAD-like_sf"/>
</dbReference>
<dbReference type="Pfam" id="PF08282">
    <property type="entry name" value="Hydrolase_3"/>
    <property type="match status" value="1"/>
</dbReference>
<dbReference type="GO" id="GO:0005829">
    <property type="term" value="C:cytosol"/>
    <property type="evidence" value="ECO:0007669"/>
    <property type="project" value="TreeGrafter"/>
</dbReference>
<dbReference type="InterPro" id="IPR023214">
    <property type="entry name" value="HAD_sf"/>
</dbReference>
<dbReference type="SFLD" id="SFLDG01144">
    <property type="entry name" value="C2.B.4:_PGP_Like"/>
    <property type="match status" value="1"/>
</dbReference>
<reference evidence="2" key="1">
    <citation type="submission" date="2011-12" db="EMBL/GenBank/DDBJ databases">
        <title>Complete sequence of Clostridium clariflavum DSM 19732.</title>
        <authorList>
            <consortium name="US DOE Joint Genome Institute"/>
            <person name="Lucas S."/>
            <person name="Han J."/>
            <person name="Lapidus A."/>
            <person name="Cheng J.-F."/>
            <person name="Goodwin L."/>
            <person name="Pitluck S."/>
            <person name="Peters L."/>
            <person name="Teshima H."/>
            <person name="Detter J.C."/>
            <person name="Han C."/>
            <person name="Tapia R."/>
            <person name="Land M."/>
            <person name="Hauser L."/>
            <person name="Kyrpides N."/>
            <person name="Ivanova N."/>
            <person name="Pagani I."/>
            <person name="Kitzmiller T."/>
            <person name="Lynd L."/>
            <person name="Izquierdo J."/>
            <person name="Woyke T."/>
        </authorList>
    </citation>
    <scope>NUCLEOTIDE SEQUENCE [LARGE SCALE GENOMIC DNA]</scope>
    <source>
        <strain evidence="2">DSM 19732 / NBRC 101661 / EBR45</strain>
    </source>
</reference>
<dbReference type="RefSeq" id="WP_014256162.1">
    <property type="nucleotide sequence ID" value="NC_016627.1"/>
</dbReference>
<dbReference type="NCBIfam" id="TIGR01484">
    <property type="entry name" value="HAD-SF-IIB"/>
    <property type="match status" value="1"/>
</dbReference>
<dbReference type="HOGENOM" id="CLU_044146_3_1_9"/>
<keyword evidence="1" id="KW-0378">Hydrolase</keyword>
<organism evidence="1 2">
    <name type="scientific">Acetivibrio clariflavus (strain DSM 19732 / NBRC 101661 / EBR45)</name>
    <name type="common">Clostridium clariflavum</name>
    <dbReference type="NCBI Taxonomy" id="720554"/>
    <lineage>
        <taxon>Bacteria</taxon>
        <taxon>Bacillati</taxon>
        <taxon>Bacillota</taxon>
        <taxon>Clostridia</taxon>
        <taxon>Eubacteriales</taxon>
        <taxon>Oscillospiraceae</taxon>
        <taxon>Acetivibrio</taxon>
    </lineage>
</organism>
<keyword evidence="2" id="KW-1185">Reference proteome</keyword>
<dbReference type="Gene3D" id="3.30.1240.10">
    <property type="match status" value="1"/>
</dbReference>
<dbReference type="SFLD" id="SFLDG01140">
    <property type="entry name" value="C2.B:_Phosphomannomutase_and_P"/>
    <property type="match status" value="1"/>
</dbReference>
<dbReference type="PANTHER" id="PTHR10000:SF8">
    <property type="entry name" value="HAD SUPERFAMILY HYDROLASE-LIKE, TYPE 3"/>
    <property type="match status" value="1"/>
</dbReference>
<dbReference type="KEGG" id="ccl:Clocl_3092"/>
<dbReference type="CDD" id="cd07516">
    <property type="entry name" value="HAD_Pase"/>
    <property type="match status" value="1"/>
</dbReference>
<dbReference type="Gene3D" id="3.40.50.1000">
    <property type="entry name" value="HAD superfamily/HAD-like"/>
    <property type="match status" value="1"/>
</dbReference>